<evidence type="ECO:0000313" key="4">
    <source>
        <dbReference type="EnsemblMetazoa" id="HelroP73133"/>
    </source>
</evidence>
<dbReference type="OrthoDB" id="5978072at2759"/>
<keyword evidence="5" id="KW-1185">Reference proteome</keyword>
<gene>
    <name evidence="4" type="primary">20214854</name>
    <name evidence="3" type="ORF">HELRODRAFT_73133</name>
</gene>
<evidence type="ECO:0000259" key="2">
    <source>
        <dbReference type="PROSITE" id="PS51144"/>
    </source>
</evidence>
<dbReference type="STRING" id="6412.T1G1A6"/>
<dbReference type="OMA" id="WNETSRG"/>
<dbReference type="CTD" id="20214854"/>
<dbReference type="PROSITE" id="PS51144">
    <property type="entry name" value="ALPHA_CA_2"/>
    <property type="match status" value="1"/>
</dbReference>
<dbReference type="PANTHER" id="PTHR18952:SF208">
    <property type="entry name" value="CARBONIC ANHYDRASE XA-RELATED"/>
    <property type="match status" value="1"/>
</dbReference>
<dbReference type="EMBL" id="KB095905">
    <property type="protein sequence ID" value="ESO10154.1"/>
    <property type="molecule type" value="Genomic_DNA"/>
</dbReference>
<feature type="domain" description="Alpha-carbonic anhydrase" evidence="2">
    <location>
        <begin position="3"/>
        <end position="277"/>
    </location>
</feature>
<dbReference type="SMART" id="SM01057">
    <property type="entry name" value="Carb_anhydrase"/>
    <property type="match status" value="1"/>
</dbReference>
<evidence type="ECO:0000313" key="3">
    <source>
        <dbReference type="EMBL" id="ESO10154.1"/>
    </source>
</evidence>
<sequence length="285" mass="32215">WSEWWTHNGISGPNFWGLVNPEWVLCTRGKRQSPIDINTNLLLFDARLNKVHLDSVQVYSAGKTANNAETKSARKARYNTFKSVKTSDEPLYVNLTGGPLSYQYRVVEVFIHFGSHETVGSEHTIDGIFFPAEIQIVAYNSEIYGNYTQAKSSTYGLAVLSVLCKIGNESNEEFQVLAKELHRVKYRGNQVHVPKLTVKNLLPKTSDIITYEGSLTIPGCDETVTWIIFNKPMLISNKDLLSLRDLVQGDEIDQNVSMENNCRHTNPLNDRPVRTNINFHGAQVQ</sequence>
<dbReference type="InterPro" id="IPR036398">
    <property type="entry name" value="CA_dom_sf"/>
</dbReference>
<dbReference type="Pfam" id="PF00194">
    <property type="entry name" value="Carb_anhydrase"/>
    <property type="match status" value="1"/>
</dbReference>
<comment type="similarity">
    <text evidence="1">Belongs to the alpha-carbonic anhydrase family.</text>
</comment>
<dbReference type="InterPro" id="IPR001148">
    <property type="entry name" value="CA_dom"/>
</dbReference>
<reference evidence="4" key="3">
    <citation type="submission" date="2015-06" db="UniProtKB">
        <authorList>
            <consortium name="EnsemblMetazoa"/>
        </authorList>
    </citation>
    <scope>IDENTIFICATION</scope>
</reference>
<organism evidence="4 5">
    <name type="scientific">Helobdella robusta</name>
    <name type="common">Californian leech</name>
    <dbReference type="NCBI Taxonomy" id="6412"/>
    <lineage>
        <taxon>Eukaryota</taxon>
        <taxon>Metazoa</taxon>
        <taxon>Spiralia</taxon>
        <taxon>Lophotrochozoa</taxon>
        <taxon>Annelida</taxon>
        <taxon>Clitellata</taxon>
        <taxon>Hirudinea</taxon>
        <taxon>Rhynchobdellida</taxon>
        <taxon>Glossiphoniidae</taxon>
        <taxon>Helobdella</taxon>
    </lineage>
</organism>
<dbReference type="HOGENOM" id="CLU_039326_7_1_1"/>
<dbReference type="PANTHER" id="PTHR18952">
    <property type="entry name" value="CARBONIC ANHYDRASE"/>
    <property type="match status" value="1"/>
</dbReference>
<dbReference type="KEGG" id="hro:HELRODRAFT_73133"/>
<dbReference type="AlphaFoldDB" id="T1G1A6"/>
<dbReference type="EMBL" id="AMQM01002885">
    <property type="status" value="NOT_ANNOTATED_CDS"/>
    <property type="molecule type" value="Genomic_DNA"/>
</dbReference>
<dbReference type="EnsemblMetazoa" id="HelroT73133">
    <property type="protein sequence ID" value="HelroP73133"/>
    <property type="gene ID" value="HelroG73133"/>
</dbReference>
<dbReference type="InParanoid" id="T1G1A6"/>
<accession>T1G1A6</accession>
<dbReference type="InterPro" id="IPR023561">
    <property type="entry name" value="Carbonic_anhydrase_a-class"/>
</dbReference>
<dbReference type="RefSeq" id="XP_009011968.1">
    <property type="nucleotide sequence ID" value="XM_009013720.1"/>
</dbReference>
<dbReference type="Proteomes" id="UP000015101">
    <property type="component" value="Unassembled WGS sequence"/>
</dbReference>
<reference evidence="3 5" key="2">
    <citation type="journal article" date="2013" name="Nature">
        <title>Insights into bilaterian evolution from three spiralian genomes.</title>
        <authorList>
            <person name="Simakov O."/>
            <person name="Marletaz F."/>
            <person name="Cho S.J."/>
            <person name="Edsinger-Gonzales E."/>
            <person name="Havlak P."/>
            <person name="Hellsten U."/>
            <person name="Kuo D.H."/>
            <person name="Larsson T."/>
            <person name="Lv J."/>
            <person name="Arendt D."/>
            <person name="Savage R."/>
            <person name="Osoegawa K."/>
            <person name="de Jong P."/>
            <person name="Grimwood J."/>
            <person name="Chapman J.A."/>
            <person name="Shapiro H."/>
            <person name="Aerts A."/>
            <person name="Otillar R.P."/>
            <person name="Terry A.Y."/>
            <person name="Boore J.L."/>
            <person name="Grigoriev I.V."/>
            <person name="Lindberg D.R."/>
            <person name="Seaver E.C."/>
            <person name="Weisblat D.A."/>
            <person name="Putnam N.H."/>
            <person name="Rokhsar D.S."/>
        </authorList>
    </citation>
    <scope>NUCLEOTIDE SEQUENCE</scope>
</reference>
<evidence type="ECO:0000256" key="1">
    <source>
        <dbReference type="ARBA" id="ARBA00010718"/>
    </source>
</evidence>
<dbReference type="Gene3D" id="3.10.200.10">
    <property type="entry name" value="Alpha carbonic anhydrase"/>
    <property type="match status" value="1"/>
</dbReference>
<protein>
    <recommendedName>
        <fullName evidence="2">Alpha-carbonic anhydrase domain-containing protein</fullName>
    </recommendedName>
</protein>
<reference evidence="5" key="1">
    <citation type="submission" date="2012-12" db="EMBL/GenBank/DDBJ databases">
        <authorList>
            <person name="Hellsten U."/>
            <person name="Grimwood J."/>
            <person name="Chapman J.A."/>
            <person name="Shapiro H."/>
            <person name="Aerts A."/>
            <person name="Otillar R.P."/>
            <person name="Terry A.Y."/>
            <person name="Boore J.L."/>
            <person name="Simakov O."/>
            <person name="Marletaz F."/>
            <person name="Cho S.-J."/>
            <person name="Edsinger-Gonzales E."/>
            <person name="Havlak P."/>
            <person name="Kuo D.-H."/>
            <person name="Larsson T."/>
            <person name="Lv J."/>
            <person name="Arendt D."/>
            <person name="Savage R."/>
            <person name="Osoegawa K."/>
            <person name="de Jong P."/>
            <person name="Lindberg D.R."/>
            <person name="Seaver E.C."/>
            <person name="Weisblat D.A."/>
            <person name="Putnam N.H."/>
            <person name="Grigoriev I.V."/>
            <person name="Rokhsar D.S."/>
        </authorList>
    </citation>
    <scope>NUCLEOTIDE SEQUENCE</scope>
</reference>
<dbReference type="GO" id="GO:0008270">
    <property type="term" value="F:zinc ion binding"/>
    <property type="evidence" value="ECO:0007669"/>
    <property type="project" value="InterPro"/>
</dbReference>
<dbReference type="GO" id="GO:0016836">
    <property type="term" value="F:hydro-lyase activity"/>
    <property type="evidence" value="ECO:0000318"/>
    <property type="project" value="GO_Central"/>
</dbReference>
<dbReference type="eggNOG" id="KOG0382">
    <property type="taxonomic scope" value="Eukaryota"/>
</dbReference>
<dbReference type="SUPFAM" id="SSF51069">
    <property type="entry name" value="Carbonic anhydrase"/>
    <property type="match status" value="1"/>
</dbReference>
<proteinExistence type="inferred from homology"/>
<dbReference type="GeneID" id="20214854"/>
<dbReference type="GO" id="GO:0004089">
    <property type="term" value="F:carbonate dehydratase activity"/>
    <property type="evidence" value="ECO:0007669"/>
    <property type="project" value="InterPro"/>
</dbReference>
<evidence type="ECO:0000313" key="5">
    <source>
        <dbReference type="Proteomes" id="UP000015101"/>
    </source>
</evidence>
<name>T1G1A6_HELRO</name>